<dbReference type="EMBL" id="JARJCW010000008">
    <property type="protein sequence ID" value="KAJ7221543.1"/>
    <property type="molecule type" value="Genomic_DNA"/>
</dbReference>
<dbReference type="PANTHER" id="PTHR43591">
    <property type="entry name" value="METHYLTRANSFERASE"/>
    <property type="match status" value="1"/>
</dbReference>
<dbReference type="GO" id="GO:0008168">
    <property type="term" value="F:methyltransferase activity"/>
    <property type="evidence" value="ECO:0007669"/>
    <property type="project" value="UniProtKB-KW"/>
</dbReference>
<dbReference type="Gene3D" id="3.40.50.150">
    <property type="entry name" value="Vaccinia Virus protein VP39"/>
    <property type="match status" value="1"/>
</dbReference>
<dbReference type="GO" id="GO:0032259">
    <property type="term" value="P:methylation"/>
    <property type="evidence" value="ECO:0007669"/>
    <property type="project" value="UniProtKB-KW"/>
</dbReference>
<keyword evidence="2" id="KW-0808">Transferase</keyword>
<accession>A0AAD6VSM5</accession>
<proteinExistence type="predicted"/>
<dbReference type="SUPFAM" id="SSF53335">
    <property type="entry name" value="S-adenosyl-L-methionine-dependent methyltransferases"/>
    <property type="match status" value="1"/>
</dbReference>
<protein>
    <submittedName>
        <fullName evidence="2">S-adenosyl-L-methionine-dependent methyltransferase</fullName>
    </submittedName>
</protein>
<dbReference type="Pfam" id="PF13649">
    <property type="entry name" value="Methyltransf_25"/>
    <property type="match status" value="1"/>
</dbReference>
<reference evidence="2" key="1">
    <citation type="submission" date="2023-03" db="EMBL/GenBank/DDBJ databases">
        <title>Massive genome expansion in bonnet fungi (Mycena s.s.) driven by repeated elements and novel gene families across ecological guilds.</title>
        <authorList>
            <consortium name="Lawrence Berkeley National Laboratory"/>
            <person name="Harder C.B."/>
            <person name="Miyauchi S."/>
            <person name="Viragh M."/>
            <person name="Kuo A."/>
            <person name="Thoen E."/>
            <person name="Andreopoulos B."/>
            <person name="Lu D."/>
            <person name="Skrede I."/>
            <person name="Drula E."/>
            <person name="Henrissat B."/>
            <person name="Morin E."/>
            <person name="Kohler A."/>
            <person name="Barry K."/>
            <person name="LaButti K."/>
            <person name="Morin E."/>
            <person name="Salamov A."/>
            <person name="Lipzen A."/>
            <person name="Mereny Z."/>
            <person name="Hegedus B."/>
            <person name="Baldrian P."/>
            <person name="Stursova M."/>
            <person name="Weitz H."/>
            <person name="Taylor A."/>
            <person name="Grigoriev I.V."/>
            <person name="Nagy L.G."/>
            <person name="Martin F."/>
            <person name="Kauserud H."/>
        </authorList>
    </citation>
    <scope>NUCLEOTIDE SEQUENCE</scope>
    <source>
        <strain evidence="2">9144</strain>
    </source>
</reference>
<sequence length="235" mass="25302">MSSPHHHHHYPANQTHHTDYVSANQAFFDQHAHQAEHRPMASELAESVRNAILNAYPFDKDATAILDYACGTGIVSRGLAPHCKTLVGVDISQGMVDEFNKGVQNHGLSAEQMRAVRTELKGEDSELGGDKFDVVMCSLAYHHIEDITAVTRLLAFFLKPGGVLLVVDLPTMDITALPPGAAGMIPHKGGVSEDAIKAAFSGAGLQDFELVLFKGPKTPMHTEDIFLAKGVKGAV</sequence>
<evidence type="ECO:0000313" key="2">
    <source>
        <dbReference type="EMBL" id="KAJ7221543.1"/>
    </source>
</evidence>
<keyword evidence="2" id="KW-0489">Methyltransferase</keyword>
<dbReference type="InterPro" id="IPR029063">
    <property type="entry name" value="SAM-dependent_MTases_sf"/>
</dbReference>
<dbReference type="InterPro" id="IPR041698">
    <property type="entry name" value="Methyltransf_25"/>
</dbReference>
<evidence type="ECO:0000259" key="1">
    <source>
        <dbReference type="Pfam" id="PF13649"/>
    </source>
</evidence>
<dbReference type="AlphaFoldDB" id="A0AAD6VSM5"/>
<evidence type="ECO:0000313" key="3">
    <source>
        <dbReference type="Proteomes" id="UP001219525"/>
    </source>
</evidence>
<dbReference type="CDD" id="cd02440">
    <property type="entry name" value="AdoMet_MTases"/>
    <property type="match status" value="1"/>
</dbReference>
<feature type="domain" description="Methyltransferase" evidence="1">
    <location>
        <begin position="65"/>
        <end position="162"/>
    </location>
</feature>
<organism evidence="2 3">
    <name type="scientific">Mycena pura</name>
    <dbReference type="NCBI Taxonomy" id="153505"/>
    <lineage>
        <taxon>Eukaryota</taxon>
        <taxon>Fungi</taxon>
        <taxon>Dikarya</taxon>
        <taxon>Basidiomycota</taxon>
        <taxon>Agaricomycotina</taxon>
        <taxon>Agaricomycetes</taxon>
        <taxon>Agaricomycetidae</taxon>
        <taxon>Agaricales</taxon>
        <taxon>Marasmiineae</taxon>
        <taxon>Mycenaceae</taxon>
        <taxon>Mycena</taxon>
    </lineage>
</organism>
<name>A0AAD6VSM5_9AGAR</name>
<dbReference type="Proteomes" id="UP001219525">
    <property type="component" value="Unassembled WGS sequence"/>
</dbReference>
<gene>
    <name evidence="2" type="ORF">GGX14DRAFT_670079</name>
</gene>
<keyword evidence="3" id="KW-1185">Reference proteome</keyword>
<dbReference type="PANTHER" id="PTHR43591:SF108">
    <property type="entry name" value="S-ADENOSYL-L-METHIONINE-DEPENDENT METHYLTRANSFERASE"/>
    <property type="match status" value="1"/>
</dbReference>
<comment type="caution">
    <text evidence="2">The sequence shown here is derived from an EMBL/GenBank/DDBJ whole genome shotgun (WGS) entry which is preliminary data.</text>
</comment>